<comment type="subcellular location">
    <subcellularLocation>
        <location evidence="1">Secreted</location>
    </subcellularLocation>
</comment>
<dbReference type="InterPro" id="IPR029034">
    <property type="entry name" value="Cystine-knot_cytokine"/>
</dbReference>
<dbReference type="Proteomes" id="UP000283210">
    <property type="component" value="Chromosome 18"/>
</dbReference>
<dbReference type="OrthoDB" id="10006958at2759"/>
<dbReference type="Gene3D" id="2.10.90.10">
    <property type="entry name" value="Cystine-knot cytokines"/>
    <property type="match status" value="1"/>
</dbReference>
<organism evidence="6 7">
    <name type="scientific">Oryzias javanicus</name>
    <name type="common">Javanese ricefish</name>
    <name type="synonym">Aplocheilus javanicus</name>
    <dbReference type="NCBI Taxonomy" id="123683"/>
    <lineage>
        <taxon>Eukaryota</taxon>
        <taxon>Metazoa</taxon>
        <taxon>Chordata</taxon>
        <taxon>Craniata</taxon>
        <taxon>Vertebrata</taxon>
        <taxon>Euteleostomi</taxon>
        <taxon>Actinopterygii</taxon>
        <taxon>Neopterygii</taxon>
        <taxon>Teleostei</taxon>
        <taxon>Neoteleostei</taxon>
        <taxon>Acanthomorphata</taxon>
        <taxon>Ovalentaria</taxon>
        <taxon>Atherinomorphae</taxon>
        <taxon>Beloniformes</taxon>
        <taxon>Adrianichthyidae</taxon>
        <taxon>Oryziinae</taxon>
        <taxon>Oryzias</taxon>
    </lineage>
</organism>
<evidence type="ECO:0000256" key="1">
    <source>
        <dbReference type="ARBA" id="ARBA00004613"/>
    </source>
</evidence>
<dbReference type="GO" id="GO:0005179">
    <property type="term" value="F:hormone activity"/>
    <property type="evidence" value="ECO:0007669"/>
    <property type="project" value="InterPro"/>
</dbReference>
<dbReference type="SUPFAM" id="SSF57501">
    <property type="entry name" value="Cystine-knot cytokines"/>
    <property type="match status" value="1"/>
</dbReference>
<evidence type="ECO:0000256" key="4">
    <source>
        <dbReference type="ARBA" id="ARBA00023157"/>
    </source>
</evidence>
<reference evidence="6 7" key="2">
    <citation type="submission" date="2019-01" db="EMBL/GenBank/DDBJ databases">
        <title>A chromosome length genome reference of the Java medaka (oryzias javanicus).</title>
        <authorList>
            <person name="Herpin A."/>
            <person name="Takehana Y."/>
            <person name="Naruse K."/>
            <person name="Ansai S."/>
            <person name="Kawaguchi M."/>
        </authorList>
    </citation>
    <scope>NUCLEOTIDE SEQUENCE [LARGE SCALE GENOMIC DNA]</scope>
    <source>
        <strain evidence="6">RS831</strain>
        <tissue evidence="6">Whole body</tissue>
    </source>
</reference>
<evidence type="ECO:0000313" key="7">
    <source>
        <dbReference type="Proteomes" id="UP000283210"/>
    </source>
</evidence>
<evidence type="ECO:0000259" key="5">
    <source>
        <dbReference type="Pfam" id="PF00007"/>
    </source>
</evidence>
<dbReference type="InterPro" id="IPR001545">
    <property type="entry name" value="Gonadotropin_bsu"/>
</dbReference>
<protein>
    <recommendedName>
        <fullName evidence="5">Glycoprotein hormone subunit beta domain-containing protein</fullName>
    </recommendedName>
</protein>
<proteinExistence type="inferred from homology"/>
<accession>A0A437CCP8</accession>
<keyword evidence="3" id="KW-0964">Secreted</keyword>
<dbReference type="PANTHER" id="PTHR11515">
    <property type="entry name" value="GLYCOPROTEIN HORMONE BETA CHAIN"/>
    <property type="match status" value="1"/>
</dbReference>
<reference evidence="6 7" key="1">
    <citation type="submission" date="2018-11" db="EMBL/GenBank/DDBJ databases">
        <authorList>
            <person name="Lopez-Roques C."/>
            <person name="Donnadieu C."/>
            <person name="Bouchez O."/>
            <person name="Klopp C."/>
            <person name="Cabau C."/>
            <person name="Zahm M."/>
        </authorList>
    </citation>
    <scope>NUCLEOTIDE SEQUENCE [LARGE SCALE GENOMIC DNA]</scope>
    <source>
        <strain evidence="6">RS831</strain>
        <tissue evidence="6">Whole body</tissue>
    </source>
</reference>
<dbReference type="PANTHER" id="PTHR11515:SF14">
    <property type="entry name" value="GLYCOPROTEIN HORMONE BETA-5"/>
    <property type="match status" value="1"/>
</dbReference>
<evidence type="ECO:0000256" key="2">
    <source>
        <dbReference type="ARBA" id="ARBA00006552"/>
    </source>
</evidence>
<evidence type="ECO:0000313" key="6">
    <source>
        <dbReference type="EMBL" id="RVE60579.1"/>
    </source>
</evidence>
<keyword evidence="7" id="KW-1185">Reference proteome</keyword>
<keyword evidence="4" id="KW-1015">Disulfide bond</keyword>
<dbReference type="Pfam" id="PF00007">
    <property type="entry name" value="Cys_knot"/>
    <property type="match status" value="1"/>
</dbReference>
<comment type="similarity">
    <text evidence="2">Belongs to the glycoprotein hormones subunit beta family.</text>
</comment>
<evidence type="ECO:0000256" key="3">
    <source>
        <dbReference type="ARBA" id="ARBA00022525"/>
    </source>
</evidence>
<dbReference type="AlphaFoldDB" id="A0A437CCP8"/>
<dbReference type="GO" id="GO:0005737">
    <property type="term" value="C:cytoplasm"/>
    <property type="evidence" value="ECO:0007669"/>
    <property type="project" value="TreeGrafter"/>
</dbReference>
<dbReference type="GO" id="GO:0002155">
    <property type="term" value="P:regulation of thyroid hormone receptor signaling pathway"/>
    <property type="evidence" value="ECO:0007669"/>
    <property type="project" value="TreeGrafter"/>
</dbReference>
<name>A0A437CCP8_ORYJA</name>
<dbReference type="CDD" id="cd00069">
    <property type="entry name" value="GHB_like"/>
    <property type="match status" value="1"/>
</dbReference>
<dbReference type="InterPro" id="IPR006208">
    <property type="entry name" value="Glyco_hormone_CN"/>
</dbReference>
<dbReference type="GO" id="GO:0007186">
    <property type="term" value="P:G protein-coupled receptor signaling pathway"/>
    <property type="evidence" value="ECO:0007669"/>
    <property type="project" value="TreeGrafter"/>
</dbReference>
<feature type="domain" description="Glycoprotein hormone subunit beta" evidence="5">
    <location>
        <begin position="18"/>
        <end position="74"/>
    </location>
</feature>
<gene>
    <name evidence="6" type="ORF">OJAV_G00182470</name>
</gene>
<dbReference type="GO" id="GO:0005615">
    <property type="term" value="C:extracellular space"/>
    <property type="evidence" value="ECO:0007669"/>
    <property type="project" value="TreeGrafter"/>
</dbReference>
<dbReference type="EMBL" id="CM012454">
    <property type="protein sequence ID" value="RVE60579.1"/>
    <property type="molecule type" value="Genomic_DNA"/>
</dbReference>
<sequence>MGAVMCVSMTAPLRGFRGCAVREFTFVAQKPGCKGLRITTEACWGRCHTWERPILEAPFIHRHHHVCTYSHMRVLNVCQRRLPPLPLPRRPAVPLLQLLHAGHGVRDLLKAPPFSTTPLYTYM</sequence>